<dbReference type="AlphaFoldDB" id="A0A5C4S349"/>
<sequence>MDIVKNSNSCRYTGYRILYDAKGCSFSDYDEYLTNFDVAGKYDVQAYFGPKPKHGIQIVSGCSKYIVPGNDAIFGKIEFMAETDGETDYGPFFFEVVVRVQADELSSMANTIDELLRYAESRREEFKNVIYLVAGIIGLRFQRQFVLEPLNENALAWLDNAPSQNACTPFLECLELISINEHGIKFLESLKQPFASLSIDVLREYSLIFHWLLRAWQERDPLHEFIALFVPLEALLTKFTDLKMSTDNKSKAKSIRTAIEQYAGSNTHELILFFDKLINKAGPTLEERFVDIATKAKLSGWESDIQAFKKFQYMRNMLLHGRDKKVEHNITIREEEARTLQNIVERYVNFCLFRDNNVYRSRWCPSIDEVKD</sequence>
<gene>
    <name evidence="1" type="ORF">FGF66_10510</name>
</gene>
<dbReference type="Proteomes" id="UP000308271">
    <property type="component" value="Unassembled WGS sequence"/>
</dbReference>
<organism evidence="1 2">
    <name type="scientific">Chlorobaculum thiosulfatiphilum</name>
    <name type="common">Chlorobium limicola f.sp. thiosulfatophilum</name>
    <dbReference type="NCBI Taxonomy" id="115852"/>
    <lineage>
        <taxon>Bacteria</taxon>
        <taxon>Pseudomonadati</taxon>
        <taxon>Chlorobiota</taxon>
        <taxon>Chlorobiia</taxon>
        <taxon>Chlorobiales</taxon>
        <taxon>Chlorobiaceae</taxon>
        <taxon>Chlorobaculum</taxon>
    </lineage>
</organism>
<keyword evidence="2" id="KW-1185">Reference proteome</keyword>
<dbReference type="EMBL" id="VDCH01000027">
    <property type="protein sequence ID" value="TNJ37572.1"/>
    <property type="molecule type" value="Genomic_DNA"/>
</dbReference>
<evidence type="ECO:0000313" key="2">
    <source>
        <dbReference type="Proteomes" id="UP000308271"/>
    </source>
</evidence>
<proteinExistence type="predicted"/>
<protein>
    <recommendedName>
        <fullName evidence="3">Apea-like HEPN domain-containing protein</fullName>
    </recommendedName>
</protein>
<accession>A0A5C4S349</accession>
<evidence type="ECO:0008006" key="3">
    <source>
        <dbReference type="Google" id="ProtNLM"/>
    </source>
</evidence>
<comment type="caution">
    <text evidence="1">The sequence shown here is derived from an EMBL/GenBank/DDBJ whole genome shotgun (WGS) entry which is preliminary data.</text>
</comment>
<name>A0A5C4S349_CHLTI</name>
<dbReference type="RefSeq" id="WP_139457595.1">
    <property type="nucleotide sequence ID" value="NZ_VDCH01000027.1"/>
</dbReference>
<reference evidence="1 2" key="1">
    <citation type="submission" date="2019-05" db="EMBL/GenBank/DDBJ databases">
        <title>Draft Whole-Genome sequence of the green sulfur bacterium Chlorobaculum thiosulfatiphilum DSM 249.</title>
        <authorList>
            <person name="Meyer T.E."/>
            <person name="Kyndt J.A."/>
        </authorList>
    </citation>
    <scope>NUCLEOTIDE SEQUENCE [LARGE SCALE GENOMIC DNA]</scope>
    <source>
        <strain evidence="1 2">DSM 249</strain>
    </source>
</reference>
<evidence type="ECO:0000313" key="1">
    <source>
        <dbReference type="EMBL" id="TNJ37572.1"/>
    </source>
</evidence>